<sequence length="436" mass="47511">MVQALIMLAIGLHARHELAASDRAIARALQLAIDLGMHRREFARRSAWNAMQQESLRRTWWELYVVDGYLAALHHKSTFRAGSVVKNGGSANVLLPCEEAVYETGESAHLPPVAPSLEDFDNRLFSNHDDDDESTTSSPFSSFAYRIGSISLLGRVLAVTRMAHVVEGTSDTYAGVDSALAGWMHHLHPTKVYVVRRDGAVRDDMLFQAHMLIHYATLVLHCPRSDLVVTLPAAARISCGQADGVGMSPSAISHLHAAKATRASTRLTSLASLCSPVVQEHTPFFICGLLLGATVQLAACASRPVLRWQFRDSVILAIGVLKTLGRTWALAHNALRLLRDVAGEVLQQSVHSSAHHGGGVNEAADVEDWQARAIIDANTASGDGDAFAALSDLMLSPDQLDLEQLNQFNQDQMEQWTLPLMLQLDDHQSSHSTSLC</sequence>
<dbReference type="EMBL" id="JAWCUI010000002">
    <property type="protein sequence ID" value="KAL1903271.1"/>
    <property type="molecule type" value="Genomic_DNA"/>
</dbReference>
<evidence type="ECO:0000259" key="2">
    <source>
        <dbReference type="Pfam" id="PF04082"/>
    </source>
</evidence>
<dbReference type="PANTHER" id="PTHR47431:SF2">
    <property type="entry name" value="ZN(II)2CYS6 TRANSCRIPTION FACTOR (EUROFUNG)"/>
    <property type="match status" value="1"/>
</dbReference>
<evidence type="ECO:0000313" key="4">
    <source>
        <dbReference type="Proteomes" id="UP001583186"/>
    </source>
</evidence>
<dbReference type="InterPro" id="IPR007219">
    <property type="entry name" value="XnlR_reg_dom"/>
</dbReference>
<dbReference type="PANTHER" id="PTHR47431">
    <property type="entry name" value="ZN(II)2CYS6 TRANSCRIPTION FACTOR (EUROFUNG)-RELATED"/>
    <property type="match status" value="1"/>
</dbReference>
<accession>A0ABR3ZRI4</accession>
<name>A0ABR3ZRI4_9PEZI</name>
<protein>
    <recommendedName>
        <fullName evidence="2">Xylanolytic transcriptional activator regulatory domain-containing protein</fullName>
    </recommendedName>
</protein>
<dbReference type="Proteomes" id="UP001583186">
    <property type="component" value="Unassembled WGS sequence"/>
</dbReference>
<evidence type="ECO:0000313" key="3">
    <source>
        <dbReference type="EMBL" id="KAL1903271.1"/>
    </source>
</evidence>
<feature type="domain" description="Xylanolytic transcriptional activator regulatory" evidence="2">
    <location>
        <begin position="2"/>
        <end position="78"/>
    </location>
</feature>
<evidence type="ECO:0000256" key="1">
    <source>
        <dbReference type="ARBA" id="ARBA00023242"/>
    </source>
</evidence>
<reference evidence="3 4" key="1">
    <citation type="journal article" date="2024" name="IMA Fungus">
        <title>IMA Genome - F19 : A genome assembly and annotation guide to empower mycologists, including annotated draft genome sequences of Ceratocystis pirilliformis, Diaporthe australafricana, Fusarium ophioides, Paecilomyces lecythidis, and Sporothrix stenoceras.</title>
        <authorList>
            <person name="Aylward J."/>
            <person name="Wilson A.M."/>
            <person name="Visagie C.M."/>
            <person name="Spraker J."/>
            <person name="Barnes I."/>
            <person name="Buitendag C."/>
            <person name="Ceriani C."/>
            <person name="Del Mar Angel L."/>
            <person name="du Plessis D."/>
            <person name="Fuchs T."/>
            <person name="Gasser K."/>
            <person name="Kramer D."/>
            <person name="Li W."/>
            <person name="Munsamy K."/>
            <person name="Piso A."/>
            <person name="Price J.L."/>
            <person name="Sonnekus B."/>
            <person name="Thomas C."/>
            <person name="van der Nest A."/>
            <person name="van Dijk A."/>
            <person name="van Heerden A."/>
            <person name="van Vuuren N."/>
            <person name="Yilmaz N."/>
            <person name="Duong T.A."/>
            <person name="van der Merwe N.A."/>
            <person name="Wingfield M.J."/>
            <person name="Wingfield B.D."/>
        </authorList>
    </citation>
    <scope>NUCLEOTIDE SEQUENCE [LARGE SCALE GENOMIC DNA]</scope>
    <source>
        <strain evidence="3 4">CMW 5346</strain>
    </source>
</reference>
<organism evidence="3 4">
    <name type="scientific">Sporothrix stenoceras</name>
    <dbReference type="NCBI Taxonomy" id="5173"/>
    <lineage>
        <taxon>Eukaryota</taxon>
        <taxon>Fungi</taxon>
        <taxon>Dikarya</taxon>
        <taxon>Ascomycota</taxon>
        <taxon>Pezizomycotina</taxon>
        <taxon>Sordariomycetes</taxon>
        <taxon>Sordariomycetidae</taxon>
        <taxon>Ophiostomatales</taxon>
        <taxon>Ophiostomataceae</taxon>
        <taxon>Sporothrix</taxon>
    </lineage>
</organism>
<keyword evidence="1" id="KW-0539">Nucleus</keyword>
<gene>
    <name evidence="3" type="ORF">Sste5346_000556</name>
</gene>
<dbReference type="Pfam" id="PF04082">
    <property type="entry name" value="Fungal_trans"/>
    <property type="match status" value="1"/>
</dbReference>
<proteinExistence type="predicted"/>
<keyword evidence="4" id="KW-1185">Reference proteome</keyword>
<dbReference type="CDD" id="cd12148">
    <property type="entry name" value="fungal_TF_MHR"/>
    <property type="match status" value="1"/>
</dbReference>
<comment type="caution">
    <text evidence="3">The sequence shown here is derived from an EMBL/GenBank/DDBJ whole genome shotgun (WGS) entry which is preliminary data.</text>
</comment>